<dbReference type="Proteomes" id="UP000765509">
    <property type="component" value="Unassembled WGS sequence"/>
</dbReference>
<reference evidence="1" key="1">
    <citation type="submission" date="2021-03" db="EMBL/GenBank/DDBJ databases">
        <title>Draft genome sequence of rust myrtle Austropuccinia psidii MF-1, a brazilian biotype.</title>
        <authorList>
            <person name="Quecine M.C."/>
            <person name="Pachon D.M.R."/>
            <person name="Bonatelli M.L."/>
            <person name="Correr F.H."/>
            <person name="Franceschini L.M."/>
            <person name="Leite T.F."/>
            <person name="Margarido G.R.A."/>
            <person name="Almeida C.A."/>
            <person name="Ferrarezi J.A."/>
            <person name="Labate C.A."/>
        </authorList>
    </citation>
    <scope>NUCLEOTIDE SEQUENCE</scope>
    <source>
        <strain evidence="1">MF-1</strain>
    </source>
</reference>
<dbReference type="AlphaFoldDB" id="A0A9Q3BNM1"/>
<sequence length="91" mass="10451">MVHIEILKKCGGELENALRSKWIEPCPTDEYINLLEDIVKRAKSGRKWKKLDTKSPNKPFLGKINKENLPNPINPTIIRKENAINMVVLDT</sequence>
<comment type="caution">
    <text evidence="1">The sequence shown here is derived from an EMBL/GenBank/DDBJ whole genome shotgun (WGS) entry which is preliminary data.</text>
</comment>
<gene>
    <name evidence="1" type="ORF">O181_007852</name>
</gene>
<dbReference type="EMBL" id="AVOT02001781">
    <property type="protein sequence ID" value="MBW0468137.1"/>
    <property type="molecule type" value="Genomic_DNA"/>
</dbReference>
<evidence type="ECO:0000313" key="2">
    <source>
        <dbReference type="Proteomes" id="UP000765509"/>
    </source>
</evidence>
<protein>
    <submittedName>
        <fullName evidence="1">Uncharacterized protein</fullName>
    </submittedName>
</protein>
<name>A0A9Q3BNM1_9BASI</name>
<evidence type="ECO:0000313" key="1">
    <source>
        <dbReference type="EMBL" id="MBW0468137.1"/>
    </source>
</evidence>
<organism evidence="1 2">
    <name type="scientific">Austropuccinia psidii MF-1</name>
    <dbReference type="NCBI Taxonomy" id="1389203"/>
    <lineage>
        <taxon>Eukaryota</taxon>
        <taxon>Fungi</taxon>
        <taxon>Dikarya</taxon>
        <taxon>Basidiomycota</taxon>
        <taxon>Pucciniomycotina</taxon>
        <taxon>Pucciniomycetes</taxon>
        <taxon>Pucciniales</taxon>
        <taxon>Sphaerophragmiaceae</taxon>
        <taxon>Austropuccinia</taxon>
    </lineage>
</organism>
<dbReference type="OrthoDB" id="2507294at2759"/>
<keyword evidence="2" id="KW-1185">Reference proteome</keyword>
<accession>A0A9Q3BNM1</accession>
<proteinExistence type="predicted"/>